<feature type="domain" description="Protein kinase" evidence="9">
    <location>
        <begin position="140"/>
        <end position="450"/>
    </location>
</feature>
<reference evidence="10 11" key="1">
    <citation type="submission" date="2018-09" db="EMBL/GenBank/DDBJ databases">
        <authorList>
            <person name="Peiro R."/>
            <person name="Begona"/>
            <person name="Cbmso G."/>
            <person name="Lopez M."/>
            <person name="Gonzalez S."/>
        </authorList>
    </citation>
    <scope>NUCLEOTIDE SEQUENCE [LARGE SCALE GENOMIC DNA]</scope>
</reference>
<gene>
    <name evidence="10" type="ORF">LBRM2904_09.0450</name>
</gene>
<dbReference type="RefSeq" id="XP_001562658.1">
    <property type="nucleotide sequence ID" value="XM_001562608.1"/>
</dbReference>
<dbReference type="GO" id="GO:0005634">
    <property type="term" value="C:nucleus"/>
    <property type="evidence" value="ECO:0007669"/>
    <property type="project" value="TreeGrafter"/>
</dbReference>
<protein>
    <submittedName>
        <fullName evidence="10">Kinetoplastid_kinetochore_protein_10</fullName>
    </submittedName>
</protein>
<dbReference type="SUPFAM" id="SSF56112">
    <property type="entry name" value="Protein kinase-like (PK-like)"/>
    <property type="match status" value="1"/>
</dbReference>
<dbReference type="InterPro" id="IPR008271">
    <property type="entry name" value="Ser/Thr_kinase_AS"/>
</dbReference>
<dbReference type="PROSITE" id="PS00107">
    <property type="entry name" value="PROTEIN_KINASE_ATP"/>
    <property type="match status" value="1"/>
</dbReference>
<dbReference type="InterPro" id="IPR011009">
    <property type="entry name" value="Kinase-like_dom_sf"/>
</dbReference>
<comment type="similarity">
    <text evidence="7">Belongs to the protein kinase superfamily.</text>
</comment>
<evidence type="ECO:0000256" key="6">
    <source>
        <dbReference type="PROSITE-ProRule" id="PRU10141"/>
    </source>
</evidence>
<dbReference type="VEuPathDB" id="TriTrypDB:LbrM.09.0420"/>
<evidence type="ECO:0000256" key="3">
    <source>
        <dbReference type="ARBA" id="ARBA00022741"/>
    </source>
</evidence>
<keyword evidence="4" id="KW-0418">Kinase</keyword>
<dbReference type="PANTHER" id="PTHR45646">
    <property type="entry name" value="SERINE/THREONINE-PROTEIN KINASE DOA-RELATED"/>
    <property type="match status" value="1"/>
</dbReference>
<evidence type="ECO:0000313" key="11">
    <source>
        <dbReference type="Proteomes" id="UP000319462"/>
    </source>
</evidence>
<sequence>MAYVHTRLAPVTNIINNAYTTTAGAPILRKPEMTPTASTTYASSREAAVSTSHGASTNKVTATASVMVTSRGEEAAGRRSGSKRDHEASITTDQNPQVVEVMAPPPKKKKVTYALPHQNMEEGHFYVVLGEDIDVSTQRFKILSLLGEGTFGKVVESWDRKRKEYCAVKIVRNVPKYTRDAKIEIQFMEKVRQADPADRFPLMKIQRYFQNDSGHMCIVMPKYGPCLLDWIMKHGPFNHRYLAQIVFQTGVALDYFHSELHLMHTDLKPENILMETSDSAVDPVTNRQLPPDPCRVRICDLGGCCDERHSRTAIVSTRHYRSPEVILGLGWMYSTDMWSMGCIIYELYTGKLLYDTHDNLEHLHLMEKTLCRLPSEWATRCGTEEARLLYSSTGHLRPCTDPKHLARVARARPVRDVIRDDLLCDLIHGLLHYDRQKRLNARQMTTHPYVLKYYPEARQAPSYPDNRSMLRPPPIM</sequence>
<evidence type="ECO:0000256" key="5">
    <source>
        <dbReference type="ARBA" id="ARBA00022840"/>
    </source>
</evidence>
<evidence type="ECO:0000313" key="10">
    <source>
        <dbReference type="EMBL" id="SYZ63263.1"/>
    </source>
</evidence>
<feature type="region of interest" description="Disordered" evidence="8">
    <location>
        <begin position="70"/>
        <end position="93"/>
    </location>
</feature>
<dbReference type="InterPro" id="IPR017441">
    <property type="entry name" value="Protein_kinase_ATP_BS"/>
</dbReference>
<evidence type="ECO:0000256" key="4">
    <source>
        <dbReference type="ARBA" id="ARBA00022777"/>
    </source>
</evidence>
<dbReference type="CDD" id="cd14134">
    <property type="entry name" value="PKc_CLK"/>
    <property type="match status" value="1"/>
</dbReference>
<name>A0A3P3YZ48_LEIBR</name>
<feature type="binding site" evidence="6">
    <location>
        <position position="169"/>
    </location>
    <ligand>
        <name>ATP</name>
        <dbReference type="ChEBI" id="CHEBI:30616"/>
    </ligand>
</feature>
<accession>A0A3P3YZ48</accession>
<evidence type="ECO:0000256" key="2">
    <source>
        <dbReference type="ARBA" id="ARBA00022679"/>
    </source>
</evidence>
<keyword evidence="5 6" id="KW-0067">ATP-binding</keyword>
<dbReference type="AlphaFoldDB" id="A0A3P3YZ48"/>
<dbReference type="GO" id="GO:0004674">
    <property type="term" value="F:protein serine/threonine kinase activity"/>
    <property type="evidence" value="ECO:0007669"/>
    <property type="project" value="UniProtKB-KW"/>
</dbReference>
<keyword evidence="2" id="KW-0808">Transferase</keyword>
<dbReference type="SMART" id="SM00220">
    <property type="entry name" value="S_TKc"/>
    <property type="match status" value="1"/>
</dbReference>
<dbReference type="KEGG" id="lbz:LBRM_09_0420"/>
<evidence type="ECO:0000256" key="7">
    <source>
        <dbReference type="RuleBase" id="RU000304"/>
    </source>
</evidence>
<dbReference type="Gene3D" id="3.30.200.20">
    <property type="entry name" value="Phosphorylase Kinase, domain 1"/>
    <property type="match status" value="1"/>
</dbReference>
<dbReference type="InterPro" id="IPR000719">
    <property type="entry name" value="Prot_kinase_dom"/>
</dbReference>
<dbReference type="Proteomes" id="UP000319462">
    <property type="component" value="Chromosome 9"/>
</dbReference>
<dbReference type="Gene3D" id="1.10.510.10">
    <property type="entry name" value="Transferase(Phosphotransferase) domain 1"/>
    <property type="match status" value="1"/>
</dbReference>
<keyword evidence="1 7" id="KW-0723">Serine/threonine-protein kinase</keyword>
<feature type="compositionally biased region" description="Basic and acidic residues" evidence="8">
    <location>
        <begin position="71"/>
        <end position="88"/>
    </location>
</feature>
<dbReference type="PANTHER" id="PTHR45646:SF20">
    <property type="entry name" value="KINASE, PUTATIVE-RELATED"/>
    <property type="match status" value="1"/>
</dbReference>
<organism evidence="10 11">
    <name type="scientific">Leishmania braziliensis MHOM/BR/75/M2904</name>
    <dbReference type="NCBI Taxonomy" id="420245"/>
    <lineage>
        <taxon>Eukaryota</taxon>
        <taxon>Discoba</taxon>
        <taxon>Euglenozoa</taxon>
        <taxon>Kinetoplastea</taxon>
        <taxon>Metakinetoplastina</taxon>
        <taxon>Trypanosomatida</taxon>
        <taxon>Trypanosomatidae</taxon>
        <taxon>Leishmaniinae</taxon>
        <taxon>Leishmania</taxon>
        <taxon>Leishmania braziliensis species complex</taxon>
    </lineage>
</organism>
<evidence type="ECO:0000259" key="9">
    <source>
        <dbReference type="PROSITE" id="PS50011"/>
    </source>
</evidence>
<keyword evidence="3 6" id="KW-0547">Nucleotide-binding</keyword>
<dbReference type="GO" id="GO:0005524">
    <property type="term" value="F:ATP binding"/>
    <property type="evidence" value="ECO:0007669"/>
    <property type="project" value="UniProtKB-UniRule"/>
</dbReference>
<dbReference type="PROSITE" id="PS50011">
    <property type="entry name" value="PROTEIN_KINASE_DOM"/>
    <property type="match status" value="1"/>
</dbReference>
<evidence type="ECO:0000256" key="1">
    <source>
        <dbReference type="ARBA" id="ARBA00022527"/>
    </source>
</evidence>
<proteinExistence type="inferred from homology"/>
<dbReference type="PROSITE" id="PS00108">
    <property type="entry name" value="PROTEIN_KINASE_ST"/>
    <property type="match status" value="1"/>
</dbReference>
<dbReference type="EMBL" id="LS997608">
    <property type="protein sequence ID" value="SYZ63263.1"/>
    <property type="molecule type" value="Genomic_DNA"/>
</dbReference>
<dbReference type="Pfam" id="PF00069">
    <property type="entry name" value="Pkinase"/>
    <property type="match status" value="1"/>
</dbReference>
<dbReference type="InterPro" id="IPR051175">
    <property type="entry name" value="CLK_kinases"/>
</dbReference>
<evidence type="ECO:0000256" key="8">
    <source>
        <dbReference type="SAM" id="MobiDB-lite"/>
    </source>
</evidence>